<dbReference type="InterPro" id="IPR005123">
    <property type="entry name" value="Oxoglu/Fe-dep_dioxygenase_dom"/>
</dbReference>
<evidence type="ECO:0000259" key="1">
    <source>
        <dbReference type="PROSITE" id="PS51471"/>
    </source>
</evidence>
<dbReference type="PANTHER" id="PTHR21052:SF0">
    <property type="entry name" value="ALPHA-KETOGLUTARATE-DEPENDENT DIOXYGENASE ALKB HOMOLOG 7, MITOCHONDRIAL"/>
    <property type="match status" value="1"/>
</dbReference>
<dbReference type="PROSITE" id="PS51471">
    <property type="entry name" value="FE2OG_OXY"/>
    <property type="match status" value="1"/>
</dbReference>
<sequence>MNQDGLTPLDESAFKSNDLKRKIQDSSLVANLHAYGKRIKLHVDIPTMKASVSNNSASDESEMFSSNSLNSLFDEVSSVEHVASLPTAIHPALRTAPPIPGLFYDPSVNISDELAEQLVGFCSEKYFDDGRGVNQIMLFERAKTERSNPESELPPLLSDLLRPPVLPPEIHELLFPSSSPQSADPLTDNSPILVPPKSQARQAILNLYAPGEGISAHVDLLRRFGDGIVGVSLRGSCVMRFEKVKEDHEDKLRNDTASTSSSSDLEAYELYLPRNSIIVLTGDARYKWTHEIEKKVADWVEIGKGGRKNNEVAEQKDAEAEWIPRSTRLSITFRWLLPGADVVGGDEPYDNEQ</sequence>
<dbReference type="SUPFAM" id="SSF51197">
    <property type="entry name" value="Clavaminate synthase-like"/>
    <property type="match status" value="1"/>
</dbReference>
<dbReference type="GO" id="GO:0005759">
    <property type="term" value="C:mitochondrial matrix"/>
    <property type="evidence" value="ECO:0007669"/>
    <property type="project" value="TreeGrafter"/>
</dbReference>
<gene>
    <name evidence="2" type="ORF">BDP27DRAFT_1339811</name>
</gene>
<accession>A0A9P5PDX1</accession>
<dbReference type="InterPro" id="IPR032870">
    <property type="entry name" value="ALKBH7-like"/>
</dbReference>
<dbReference type="InterPro" id="IPR027450">
    <property type="entry name" value="AlkB-like"/>
</dbReference>
<proteinExistence type="predicted"/>
<dbReference type="Pfam" id="PF13532">
    <property type="entry name" value="2OG-FeII_Oxy_2"/>
    <property type="match status" value="1"/>
</dbReference>
<protein>
    <recommendedName>
        <fullName evidence="1">Fe2OG dioxygenase domain-containing protein</fullName>
    </recommendedName>
</protein>
<dbReference type="GO" id="GO:0006974">
    <property type="term" value="P:DNA damage response"/>
    <property type="evidence" value="ECO:0007669"/>
    <property type="project" value="InterPro"/>
</dbReference>
<feature type="domain" description="Fe2OG dioxygenase" evidence="1">
    <location>
        <begin position="199"/>
        <end position="337"/>
    </location>
</feature>
<evidence type="ECO:0000313" key="3">
    <source>
        <dbReference type="Proteomes" id="UP000772434"/>
    </source>
</evidence>
<dbReference type="AlphaFoldDB" id="A0A9P5PDX1"/>
<dbReference type="InterPro" id="IPR037151">
    <property type="entry name" value="AlkB-like_sf"/>
</dbReference>
<dbReference type="Gene3D" id="2.60.120.590">
    <property type="entry name" value="Alpha-ketoglutarate-dependent dioxygenase AlkB-like"/>
    <property type="match status" value="1"/>
</dbReference>
<organism evidence="2 3">
    <name type="scientific">Rhodocollybia butyracea</name>
    <dbReference type="NCBI Taxonomy" id="206335"/>
    <lineage>
        <taxon>Eukaryota</taxon>
        <taxon>Fungi</taxon>
        <taxon>Dikarya</taxon>
        <taxon>Basidiomycota</taxon>
        <taxon>Agaricomycotina</taxon>
        <taxon>Agaricomycetes</taxon>
        <taxon>Agaricomycetidae</taxon>
        <taxon>Agaricales</taxon>
        <taxon>Marasmiineae</taxon>
        <taxon>Omphalotaceae</taxon>
        <taxon>Rhodocollybia</taxon>
    </lineage>
</organism>
<evidence type="ECO:0000313" key="2">
    <source>
        <dbReference type="EMBL" id="KAF9060325.1"/>
    </source>
</evidence>
<comment type="caution">
    <text evidence="2">The sequence shown here is derived from an EMBL/GenBank/DDBJ whole genome shotgun (WGS) entry which is preliminary data.</text>
</comment>
<reference evidence="2" key="1">
    <citation type="submission" date="2020-11" db="EMBL/GenBank/DDBJ databases">
        <authorList>
            <consortium name="DOE Joint Genome Institute"/>
            <person name="Ahrendt S."/>
            <person name="Riley R."/>
            <person name="Andreopoulos W."/>
            <person name="Labutti K."/>
            <person name="Pangilinan J."/>
            <person name="Ruiz-Duenas F.J."/>
            <person name="Barrasa J.M."/>
            <person name="Sanchez-Garcia M."/>
            <person name="Camarero S."/>
            <person name="Miyauchi S."/>
            <person name="Serrano A."/>
            <person name="Linde D."/>
            <person name="Babiker R."/>
            <person name="Drula E."/>
            <person name="Ayuso-Fernandez I."/>
            <person name="Pacheco R."/>
            <person name="Padilla G."/>
            <person name="Ferreira P."/>
            <person name="Barriuso J."/>
            <person name="Kellner H."/>
            <person name="Castanera R."/>
            <person name="Alfaro M."/>
            <person name="Ramirez L."/>
            <person name="Pisabarro A.G."/>
            <person name="Kuo A."/>
            <person name="Tritt A."/>
            <person name="Lipzen A."/>
            <person name="He G."/>
            <person name="Yan M."/>
            <person name="Ng V."/>
            <person name="Cullen D."/>
            <person name="Martin F."/>
            <person name="Rosso M.-N."/>
            <person name="Henrissat B."/>
            <person name="Hibbett D."/>
            <person name="Martinez A.T."/>
            <person name="Grigoriev I.V."/>
        </authorList>
    </citation>
    <scope>NUCLEOTIDE SEQUENCE</scope>
    <source>
        <strain evidence="2">AH 40177</strain>
    </source>
</reference>
<dbReference type="GO" id="GO:0006631">
    <property type="term" value="P:fatty acid metabolic process"/>
    <property type="evidence" value="ECO:0007669"/>
    <property type="project" value="TreeGrafter"/>
</dbReference>
<keyword evidence="3" id="KW-1185">Reference proteome</keyword>
<dbReference type="EMBL" id="JADNRY010000249">
    <property type="protein sequence ID" value="KAF9060325.1"/>
    <property type="molecule type" value="Genomic_DNA"/>
</dbReference>
<dbReference type="Proteomes" id="UP000772434">
    <property type="component" value="Unassembled WGS sequence"/>
</dbReference>
<name>A0A9P5PDX1_9AGAR</name>
<dbReference type="PANTHER" id="PTHR21052">
    <property type="entry name" value="SPERMATOGENESIS ASSOCIATED 11-RELATED"/>
    <property type="match status" value="1"/>
</dbReference>
<dbReference type="GO" id="GO:0016706">
    <property type="term" value="F:2-oxoglutarate-dependent dioxygenase activity"/>
    <property type="evidence" value="ECO:0007669"/>
    <property type="project" value="TreeGrafter"/>
</dbReference>
<dbReference type="OrthoDB" id="412814at2759"/>